<keyword evidence="3" id="KW-1185">Reference proteome</keyword>
<protein>
    <recommendedName>
        <fullName evidence="4">DUF2214 domain-containing protein</fullName>
    </recommendedName>
</protein>
<sequence>MNEIAASLEATELAHFLKASRWVYPLVNAGHILGIALLVGAVVPMDLRILAIIRRPALPETIALLRPVAVAGLVLAATCGGLLFITQATDYVGNDWFWAKITLVALATANALVHRPLLRLSEFRRVTAATISLTFWPAALICGRMIGYS</sequence>
<evidence type="ECO:0000313" key="3">
    <source>
        <dbReference type="Proteomes" id="UP000244924"/>
    </source>
</evidence>
<keyword evidence="1" id="KW-0812">Transmembrane</keyword>
<accession>A0A2R8B4X7</accession>
<keyword evidence="1" id="KW-0472">Membrane</keyword>
<feature type="transmembrane region" description="Helical" evidence="1">
    <location>
        <begin position="97"/>
        <end position="114"/>
    </location>
</feature>
<dbReference type="OrthoDB" id="118399at2"/>
<feature type="transmembrane region" description="Helical" evidence="1">
    <location>
        <begin position="64"/>
        <end position="85"/>
    </location>
</feature>
<dbReference type="RefSeq" id="WP_108852084.1">
    <property type="nucleotide sequence ID" value="NZ_OMOQ01000001.1"/>
</dbReference>
<feature type="transmembrane region" description="Helical" evidence="1">
    <location>
        <begin position="22"/>
        <end position="43"/>
    </location>
</feature>
<organism evidence="2 3">
    <name type="scientific">Albidovulum aquaemixtae</name>
    <dbReference type="NCBI Taxonomy" id="1542388"/>
    <lineage>
        <taxon>Bacteria</taxon>
        <taxon>Pseudomonadati</taxon>
        <taxon>Pseudomonadota</taxon>
        <taxon>Alphaproteobacteria</taxon>
        <taxon>Rhodobacterales</taxon>
        <taxon>Paracoccaceae</taxon>
        <taxon>Albidovulum</taxon>
    </lineage>
</organism>
<evidence type="ECO:0000313" key="2">
    <source>
        <dbReference type="EMBL" id="SPH17665.1"/>
    </source>
</evidence>
<reference evidence="2 3" key="1">
    <citation type="submission" date="2018-03" db="EMBL/GenBank/DDBJ databases">
        <authorList>
            <person name="Keele B.F."/>
        </authorList>
    </citation>
    <scope>NUCLEOTIDE SEQUENCE [LARGE SCALE GENOMIC DNA]</scope>
    <source>
        <strain evidence="2 3">CECT 8626</strain>
    </source>
</reference>
<dbReference type="Proteomes" id="UP000244924">
    <property type="component" value="Unassembled WGS sequence"/>
</dbReference>
<name>A0A2R8B4X7_9RHOB</name>
<gene>
    <name evidence="2" type="ORF">DEA8626_01189</name>
</gene>
<keyword evidence="1" id="KW-1133">Transmembrane helix</keyword>
<dbReference type="EMBL" id="OMOQ01000001">
    <property type="protein sequence ID" value="SPH17665.1"/>
    <property type="molecule type" value="Genomic_DNA"/>
</dbReference>
<proteinExistence type="predicted"/>
<evidence type="ECO:0000256" key="1">
    <source>
        <dbReference type="SAM" id="Phobius"/>
    </source>
</evidence>
<dbReference type="AlphaFoldDB" id="A0A2R8B4X7"/>
<feature type="transmembrane region" description="Helical" evidence="1">
    <location>
        <begin position="126"/>
        <end position="146"/>
    </location>
</feature>
<evidence type="ECO:0008006" key="4">
    <source>
        <dbReference type="Google" id="ProtNLM"/>
    </source>
</evidence>